<keyword evidence="3" id="KW-0472">Membrane</keyword>
<name>A0AA37T8W2_9HYPH</name>
<dbReference type="GO" id="GO:0009279">
    <property type="term" value="C:cell outer membrane"/>
    <property type="evidence" value="ECO:0007669"/>
    <property type="project" value="UniProtKB-SubCell"/>
</dbReference>
<dbReference type="InterPro" id="IPR011250">
    <property type="entry name" value="OMP/PagP_B-barrel"/>
</dbReference>
<comment type="subcellular location">
    <subcellularLocation>
        <location evidence="1">Cell outer membrane</location>
    </subcellularLocation>
</comment>
<dbReference type="RefSeq" id="WP_238195922.1">
    <property type="nucleotide sequence ID" value="NZ_BPQZ01000007.1"/>
</dbReference>
<feature type="signal peptide" evidence="6">
    <location>
        <begin position="1"/>
        <end position="22"/>
    </location>
</feature>
<evidence type="ECO:0000259" key="7">
    <source>
        <dbReference type="Pfam" id="PF13505"/>
    </source>
</evidence>
<dbReference type="Proteomes" id="UP001157440">
    <property type="component" value="Unassembled WGS sequence"/>
</dbReference>
<organism evidence="8 9">
    <name type="scientific">Methylobacterium tardum</name>
    <dbReference type="NCBI Taxonomy" id="374432"/>
    <lineage>
        <taxon>Bacteria</taxon>
        <taxon>Pseudomonadati</taxon>
        <taxon>Pseudomonadota</taxon>
        <taxon>Alphaproteobacteria</taxon>
        <taxon>Hyphomicrobiales</taxon>
        <taxon>Methylobacteriaceae</taxon>
        <taxon>Methylobacterium</taxon>
    </lineage>
</organism>
<accession>A0AA37T8W2</accession>
<keyword evidence="4" id="KW-0998">Cell outer membrane</keyword>
<reference evidence="9" key="1">
    <citation type="journal article" date="2019" name="Int. J. Syst. Evol. Microbiol.">
        <title>The Global Catalogue of Microorganisms (GCM) 10K type strain sequencing project: providing services to taxonomists for standard genome sequencing and annotation.</title>
        <authorList>
            <consortium name="The Broad Institute Genomics Platform"/>
            <consortium name="The Broad Institute Genome Sequencing Center for Infectious Disease"/>
            <person name="Wu L."/>
            <person name="Ma J."/>
        </authorList>
    </citation>
    <scope>NUCLEOTIDE SEQUENCE [LARGE SCALE GENOMIC DNA]</scope>
    <source>
        <strain evidence="9">NBRC 103632</strain>
    </source>
</reference>
<dbReference type="Gene3D" id="2.40.160.20">
    <property type="match status" value="1"/>
</dbReference>
<dbReference type="InterPro" id="IPR051692">
    <property type="entry name" value="OMP-like"/>
</dbReference>
<dbReference type="EMBL" id="BSPL01000008">
    <property type="protein sequence ID" value="GLS68879.1"/>
    <property type="molecule type" value="Genomic_DNA"/>
</dbReference>
<comment type="caution">
    <text evidence="8">The sequence shown here is derived from an EMBL/GenBank/DDBJ whole genome shotgun (WGS) entry which is preliminary data.</text>
</comment>
<evidence type="ECO:0000256" key="4">
    <source>
        <dbReference type="ARBA" id="ARBA00023237"/>
    </source>
</evidence>
<dbReference type="PANTHER" id="PTHR34001">
    <property type="entry name" value="BLL7405 PROTEIN"/>
    <property type="match status" value="1"/>
</dbReference>
<keyword evidence="2 6" id="KW-0732">Signal</keyword>
<evidence type="ECO:0000256" key="3">
    <source>
        <dbReference type="ARBA" id="ARBA00023136"/>
    </source>
</evidence>
<feature type="domain" description="Outer membrane protein beta-barrel" evidence="7">
    <location>
        <begin position="46"/>
        <end position="306"/>
    </location>
</feature>
<comment type="similarity">
    <text evidence="5">Belongs to the Omp25/RopB family.</text>
</comment>
<evidence type="ECO:0000256" key="5">
    <source>
        <dbReference type="ARBA" id="ARBA00038306"/>
    </source>
</evidence>
<dbReference type="Pfam" id="PF13505">
    <property type="entry name" value="OMP_b-brl"/>
    <property type="match status" value="1"/>
</dbReference>
<evidence type="ECO:0000256" key="2">
    <source>
        <dbReference type="ARBA" id="ARBA00022729"/>
    </source>
</evidence>
<dbReference type="InterPro" id="IPR027385">
    <property type="entry name" value="Beta-barrel_OMP"/>
</dbReference>
<feature type="chain" id="PRO_5041261575" evidence="6">
    <location>
        <begin position="23"/>
        <end position="306"/>
    </location>
</feature>
<dbReference type="PANTHER" id="PTHR34001:SF3">
    <property type="entry name" value="BLL7405 PROTEIN"/>
    <property type="match status" value="1"/>
</dbReference>
<sequence>MRTVTFPLLAVLGLCGVTTARAADLDYDYLRGAEYDPVAAPIPVIDWSGFYVGGHGGFTSTSLGFGNTAQPIVANDLRQTAVESQFRVSTLLSSNASQRVNGTSFGALAGYNMQFDEIVLGIEADYTHFGSGGAVRDSIGRQMVTSDGFVNYVYLASNSSTKLDDYATLRARAGYAFGNFLPFVTGGFAIGSAQITDRVSVQVAGYDQTTYKANQAIADGSKPAYVGRYGYSAFDANNPEVGLLAPDVFNRTKTKIVGGFSAGTGIEYAITPNILLRAEYQYVIFNAFDGHKVNLNTVRGGAAVKF</sequence>
<evidence type="ECO:0000256" key="6">
    <source>
        <dbReference type="SAM" id="SignalP"/>
    </source>
</evidence>
<evidence type="ECO:0000313" key="8">
    <source>
        <dbReference type="EMBL" id="GLS68879.1"/>
    </source>
</evidence>
<keyword evidence="9" id="KW-1185">Reference proteome</keyword>
<protein>
    <submittedName>
        <fullName evidence="8">Membrane protein</fullName>
    </submittedName>
</protein>
<proteinExistence type="inferred from homology"/>
<dbReference type="SUPFAM" id="SSF56925">
    <property type="entry name" value="OMPA-like"/>
    <property type="match status" value="1"/>
</dbReference>
<evidence type="ECO:0000313" key="9">
    <source>
        <dbReference type="Proteomes" id="UP001157440"/>
    </source>
</evidence>
<evidence type="ECO:0000256" key="1">
    <source>
        <dbReference type="ARBA" id="ARBA00004442"/>
    </source>
</evidence>
<gene>
    <name evidence="8" type="ORF">GCM10007890_08910</name>
</gene>
<dbReference type="AlphaFoldDB" id="A0AA37T8W2"/>